<reference evidence="4 5" key="1">
    <citation type="journal article" date="2009" name="Int. J. Syst. Evol. Microbiol.">
        <title>Paenibacillus contaminans sp. nov., isolated from a contaminated laboratory plate.</title>
        <authorList>
            <person name="Chou J.H."/>
            <person name="Lee J.H."/>
            <person name="Lin M.C."/>
            <person name="Chang P.S."/>
            <person name="Arun A.B."/>
            <person name="Young C.C."/>
            <person name="Chen W.M."/>
        </authorList>
    </citation>
    <scope>NUCLEOTIDE SEQUENCE [LARGE SCALE GENOMIC DNA]</scope>
    <source>
        <strain evidence="4 5">CKOBP-6</strain>
    </source>
</reference>
<keyword evidence="1 2" id="KW-0238">DNA-binding</keyword>
<dbReference type="Pfam" id="PF00440">
    <property type="entry name" value="TetR_N"/>
    <property type="match status" value="1"/>
</dbReference>
<dbReference type="AlphaFoldDB" id="A0A329M0A3"/>
<feature type="domain" description="HTH tetR-type" evidence="3">
    <location>
        <begin position="9"/>
        <end position="69"/>
    </location>
</feature>
<proteinExistence type="predicted"/>
<dbReference type="OrthoDB" id="9810250at2"/>
<evidence type="ECO:0000256" key="1">
    <source>
        <dbReference type="ARBA" id="ARBA00023125"/>
    </source>
</evidence>
<dbReference type="GO" id="GO:0003700">
    <property type="term" value="F:DNA-binding transcription factor activity"/>
    <property type="evidence" value="ECO:0007669"/>
    <property type="project" value="TreeGrafter"/>
</dbReference>
<dbReference type="SUPFAM" id="SSF46689">
    <property type="entry name" value="Homeodomain-like"/>
    <property type="match status" value="1"/>
</dbReference>
<keyword evidence="5" id="KW-1185">Reference proteome</keyword>
<feature type="DNA-binding region" description="H-T-H motif" evidence="2">
    <location>
        <begin position="32"/>
        <end position="51"/>
    </location>
</feature>
<evidence type="ECO:0000313" key="4">
    <source>
        <dbReference type="EMBL" id="RAV13635.1"/>
    </source>
</evidence>
<dbReference type="RefSeq" id="WP_113035312.1">
    <property type="nucleotide sequence ID" value="NZ_QMFB01000029.1"/>
</dbReference>
<dbReference type="PRINTS" id="PR00455">
    <property type="entry name" value="HTHTETR"/>
</dbReference>
<name>A0A329M0A3_9BACL</name>
<comment type="caution">
    <text evidence="4">The sequence shown here is derived from an EMBL/GenBank/DDBJ whole genome shotgun (WGS) entry which is preliminary data.</text>
</comment>
<dbReference type="Gene3D" id="1.10.357.10">
    <property type="entry name" value="Tetracycline Repressor, domain 2"/>
    <property type="match status" value="1"/>
</dbReference>
<dbReference type="GO" id="GO:0000976">
    <property type="term" value="F:transcription cis-regulatory region binding"/>
    <property type="evidence" value="ECO:0007669"/>
    <property type="project" value="TreeGrafter"/>
</dbReference>
<dbReference type="PROSITE" id="PS50977">
    <property type="entry name" value="HTH_TETR_2"/>
    <property type="match status" value="1"/>
</dbReference>
<dbReference type="InterPro" id="IPR009057">
    <property type="entry name" value="Homeodomain-like_sf"/>
</dbReference>
<dbReference type="PANTHER" id="PTHR30055:SF226">
    <property type="entry name" value="HTH-TYPE TRANSCRIPTIONAL REGULATOR PKSA"/>
    <property type="match status" value="1"/>
</dbReference>
<protein>
    <recommendedName>
        <fullName evidence="3">HTH tetR-type domain-containing protein</fullName>
    </recommendedName>
</protein>
<organism evidence="4 5">
    <name type="scientific">Paenibacillus contaminans</name>
    <dbReference type="NCBI Taxonomy" id="450362"/>
    <lineage>
        <taxon>Bacteria</taxon>
        <taxon>Bacillati</taxon>
        <taxon>Bacillota</taxon>
        <taxon>Bacilli</taxon>
        <taxon>Bacillales</taxon>
        <taxon>Paenibacillaceae</taxon>
        <taxon>Paenibacillus</taxon>
    </lineage>
</organism>
<evidence type="ECO:0000256" key="2">
    <source>
        <dbReference type="PROSITE-ProRule" id="PRU00335"/>
    </source>
</evidence>
<gene>
    <name evidence="4" type="ORF">DQG23_33120</name>
</gene>
<accession>A0A329M0A3</accession>
<dbReference type="Proteomes" id="UP000250369">
    <property type="component" value="Unassembled WGS sequence"/>
</dbReference>
<dbReference type="EMBL" id="QMFB01000029">
    <property type="protein sequence ID" value="RAV13635.1"/>
    <property type="molecule type" value="Genomic_DNA"/>
</dbReference>
<dbReference type="PANTHER" id="PTHR30055">
    <property type="entry name" value="HTH-TYPE TRANSCRIPTIONAL REGULATOR RUTR"/>
    <property type="match status" value="1"/>
</dbReference>
<evidence type="ECO:0000259" key="3">
    <source>
        <dbReference type="PROSITE" id="PS50977"/>
    </source>
</evidence>
<dbReference type="InterPro" id="IPR001647">
    <property type="entry name" value="HTH_TetR"/>
</dbReference>
<dbReference type="InterPro" id="IPR050109">
    <property type="entry name" value="HTH-type_TetR-like_transc_reg"/>
</dbReference>
<sequence length="208" mass="24451">MKLREKQLQLTREMIKEAALETFCEKGIEGSDLVLVAARSGTSRRTLYHHFKDKEQLATEVYVDNLKKMFGRLLLEFDFQSPRASIEAILNKYLFLREHHPDLLYYDSLFSVYFASMGKNPAELPAFKELISEETHLSVSAFSLDLQTEETGQKLVWIERTRMVTHLYFIYLQKSVLISRQNQDATKAEEIEQNIRYKEFLLSLWDVQ</sequence>
<evidence type="ECO:0000313" key="5">
    <source>
        <dbReference type="Proteomes" id="UP000250369"/>
    </source>
</evidence>